<keyword evidence="3" id="KW-1185">Reference proteome</keyword>
<protein>
    <submittedName>
        <fullName evidence="2">Uncharacterized protein</fullName>
    </submittedName>
</protein>
<dbReference type="Proteomes" id="UP000821866">
    <property type="component" value="Chromosome 3"/>
</dbReference>
<reference evidence="2" key="2">
    <citation type="submission" date="2021-09" db="EMBL/GenBank/DDBJ databases">
        <authorList>
            <person name="Jia N."/>
            <person name="Wang J."/>
            <person name="Shi W."/>
            <person name="Du L."/>
            <person name="Sun Y."/>
            <person name="Zhan W."/>
            <person name="Jiang J."/>
            <person name="Wang Q."/>
            <person name="Zhang B."/>
            <person name="Ji P."/>
            <person name="Sakyi L.B."/>
            <person name="Cui X."/>
            <person name="Yuan T."/>
            <person name="Jiang B."/>
            <person name="Yang W."/>
            <person name="Lam T.T.-Y."/>
            <person name="Chang Q."/>
            <person name="Ding S."/>
            <person name="Wang X."/>
            <person name="Zhu J."/>
            <person name="Ruan X."/>
            <person name="Zhao L."/>
            <person name="Wei J."/>
            <person name="Que T."/>
            <person name="Du C."/>
            <person name="Cheng J."/>
            <person name="Dai P."/>
            <person name="Han X."/>
            <person name="Huang E."/>
            <person name="Gao Y."/>
            <person name="Liu J."/>
            <person name="Shao H."/>
            <person name="Ye R."/>
            <person name="Li L."/>
            <person name="Wei W."/>
            <person name="Wang X."/>
            <person name="Wang C."/>
            <person name="Huo Q."/>
            <person name="Li W."/>
            <person name="Guo W."/>
            <person name="Chen H."/>
            <person name="Chen S."/>
            <person name="Zhou L."/>
            <person name="Zhou L."/>
            <person name="Ni X."/>
            <person name="Tian J."/>
            <person name="Zhou Y."/>
            <person name="Sheng Y."/>
            <person name="Liu T."/>
            <person name="Pan Y."/>
            <person name="Xia L."/>
            <person name="Li J."/>
            <person name="Zhao F."/>
            <person name="Cao W."/>
        </authorList>
    </citation>
    <scope>NUCLEOTIDE SEQUENCE</scope>
    <source>
        <strain evidence="2">Rmic-2018</strain>
        <tissue evidence="2">Larvae</tissue>
    </source>
</reference>
<comment type="caution">
    <text evidence="2">The sequence shown here is derived from an EMBL/GenBank/DDBJ whole genome shotgun (WGS) entry which is preliminary data.</text>
</comment>
<accession>A0A9J6E807</accession>
<organism evidence="2 3">
    <name type="scientific">Rhipicephalus microplus</name>
    <name type="common">Cattle tick</name>
    <name type="synonym">Boophilus microplus</name>
    <dbReference type="NCBI Taxonomy" id="6941"/>
    <lineage>
        <taxon>Eukaryota</taxon>
        <taxon>Metazoa</taxon>
        <taxon>Ecdysozoa</taxon>
        <taxon>Arthropoda</taxon>
        <taxon>Chelicerata</taxon>
        <taxon>Arachnida</taxon>
        <taxon>Acari</taxon>
        <taxon>Parasitiformes</taxon>
        <taxon>Ixodida</taxon>
        <taxon>Ixodoidea</taxon>
        <taxon>Ixodidae</taxon>
        <taxon>Rhipicephalinae</taxon>
        <taxon>Rhipicephalus</taxon>
        <taxon>Boophilus</taxon>
    </lineage>
</organism>
<reference evidence="2" key="1">
    <citation type="journal article" date="2020" name="Cell">
        <title>Large-Scale Comparative Analyses of Tick Genomes Elucidate Their Genetic Diversity and Vector Capacities.</title>
        <authorList>
            <consortium name="Tick Genome and Microbiome Consortium (TIGMIC)"/>
            <person name="Jia N."/>
            <person name="Wang J."/>
            <person name="Shi W."/>
            <person name="Du L."/>
            <person name="Sun Y."/>
            <person name="Zhan W."/>
            <person name="Jiang J.F."/>
            <person name="Wang Q."/>
            <person name="Zhang B."/>
            <person name="Ji P."/>
            <person name="Bell-Sakyi L."/>
            <person name="Cui X.M."/>
            <person name="Yuan T.T."/>
            <person name="Jiang B.G."/>
            <person name="Yang W.F."/>
            <person name="Lam T.T."/>
            <person name="Chang Q.C."/>
            <person name="Ding S.J."/>
            <person name="Wang X.J."/>
            <person name="Zhu J.G."/>
            <person name="Ruan X.D."/>
            <person name="Zhao L."/>
            <person name="Wei J.T."/>
            <person name="Ye R.Z."/>
            <person name="Que T.C."/>
            <person name="Du C.H."/>
            <person name="Zhou Y.H."/>
            <person name="Cheng J.X."/>
            <person name="Dai P.F."/>
            <person name="Guo W.B."/>
            <person name="Han X.H."/>
            <person name="Huang E.J."/>
            <person name="Li L.F."/>
            <person name="Wei W."/>
            <person name="Gao Y.C."/>
            <person name="Liu J.Z."/>
            <person name="Shao H.Z."/>
            <person name="Wang X."/>
            <person name="Wang C.C."/>
            <person name="Yang T.C."/>
            <person name="Huo Q.B."/>
            <person name="Li W."/>
            <person name="Chen H.Y."/>
            <person name="Chen S.E."/>
            <person name="Zhou L.G."/>
            <person name="Ni X.B."/>
            <person name="Tian J.H."/>
            <person name="Sheng Y."/>
            <person name="Liu T."/>
            <person name="Pan Y.S."/>
            <person name="Xia L.Y."/>
            <person name="Li J."/>
            <person name="Zhao F."/>
            <person name="Cao W.C."/>
        </authorList>
    </citation>
    <scope>NUCLEOTIDE SEQUENCE</scope>
    <source>
        <strain evidence="2">Rmic-2018</strain>
    </source>
</reference>
<evidence type="ECO:0000256" key="1">
    <source>
        <dbReference type="SAM" id="MobiDB-lite"/>
    </source>
</evidence>
<name>A0A9J6E807_RHIMP</name>
<evidence type="ECO:0000313" key="3">
    <source>
        <dbReference type="Proteomes" id="UP000821866"/>
    </source>
</evidence>
<dbReference type="EMBL" id="JABSTU010000005">
    <property type="protein sequence ID" value="KAH8030503.1"/>
    <property type="molecule type" value="Genomic_DNA"/>
</dbReference>
<evidence type="ECO:0000313" key="2">
    <source>
        <dbReference type="EMBL" id="KAH8030503.1"/>
    </source>
</evidence>
<feature type="region of interest" description="Disordered" evidence="1">
    <location>
        <begin position="41"/>
        <end position="82"/>
    </location>
</feature>
<feature type="compositionally biased region" description="Basic and acidic residues" evidence="1">
    <location>
        <begin position="71"/>
        <end position="80"/>
    </location>
</feature>
<sequence length="162" mass="18031">MDAPADVVMVQETYIKELPKLPGYHVLAFQRLHQQRRCGAGGVRLRPQGSHPHQAQPLPRLRHSPRAVCSRSRDRKEEAGIRFPGERLQQLATSQPGLQDAVSQSQAESCRRTGARGGKFQLDTQGTGLPSHDCQRTKYARRGGVHAPLRPATAVKDRHLDH</sequence>
<proteinExistence type="predicted"/>
<gene>
    <name evidence="2" type="ORF">HPB51_007523</name>
</gene>
<dbReference type="AlphaFoldDB" id="A0A9J6E807"/>